<dbReference type="EMBL" id="FWFW01000005">
    <property type="protein sequence ID" value="SLN41801.1"/>
    <property type="molecule type" value="Genomic_DNA"/>
</dbReference>
<feature type="transmembrane region" description="Helical" evidence="1">
    <location>
        <begin position="352"/>
        <end position="370"/>
    </location>
</feature>
<dbReference type="AlphaFoldDB" id="A0A1Y5SIU9"/>
<sequence length="518" mass="58175">MRKLKHDRSANVMAFIAFFCTSLLTIIPILRHTYLPLVDLPNHIARHYLATVQDGPLDRYYEYTFGLVPNSAVDILWMLLGTGLDPVDFSRYTMVFYCVFLIASTMFLSRVLHGRWSVWPATSALICFNACFFWGFQNFIVSVPFAILSLAIWLWSEKLSTTQRVLLFAPIAFTLYLLHFFAFAILAIAIFGREIQRIVEAGKAWKGMFLRALLLSAPFAVPIAWLAFDILFGPESPAGSYTAFGSLSERLDVLQSAVIGTDLSLPMALTVTASVTLGLFVILAFAMCSDSIFGGLAIAPQMRGSLLILCIFALIMPTWLNGVAFVHIRFPFVIVALFFSATQWRDISRRNATFIFITVAALLVGRSVALDDYADKHSKQVEDFITLIQDVPSGERLVSVTLGQDASDRQLWHIGAYAVTYRDVFIPTLFQGVHALKVKPEWAKYASPAIAALPMSTFFKDWKEGSVPMALEYTQNWNEKYTYLMLMGSPDSTFEDMPELDEIATRGLFTLFKITTQQ</sequence>
<evidence type="ECO:0000313" key="2">
    <source>
        <dbReference type="EMBL" id="SLN41801.1"/>
    </source>
</evidence>
<dbReference type="STRING" id="658057.SAMN04488032_104125"/>
<evidence type="ECO:0000313" key="3">
    <source>
        <dbReference type="Proteomes" id="UP000193307"/>
    </source>
</evidence>
<evidence type="ECO:0008006" key="4">
    <source>
        <dbReference type="Google" id="ProtNLM"/>
    </source>
</evidence>
<dbReference type="RefSeq" id="WP_211753573.1">
    <property type="nucleotide sequence ID" value="NZ_FNZV01000004.1"/>
</dbReference>
<feature type="transmembrane region" description="Helical" evidence="1">
    <location>
        <begin position="167"/>
        <end position="191"/>
    </location>
</feature>
<keyword evidence="1" id="KW-1133">Transmembrane helix</keyword>
<feature type="transmembrane region" description="Helical" evidence="1">
    <location>
        <begin position="124"/>
        <end position="155"/>
    </location>
</feature>
<feature type="transmembrane region" description="Helical" evidence="1">
    <location>
        <begin position="94"/>
        <end position="112"/>
    </location>
</feature>
<proteinExistence type="predicted"/>
<feature type="transmembrane region" description="Helical" evidence="1">
    <location>
        <begin position="263"/>
        <end position="285"/>
    </location>
</feature>
<name>A0A1Y5SIU9_9RHOB</name>
<feature type="transmembrane region" description="Helical" evidence="1">
    <location>
        <begin position="212"/>
        <end position="232"/>
    </location>
</feature>
<feature type="transmembrane region" description="Helical" evidence="1">
    <location>
        <begin position="12"/>
        <end position="30"/>
    </location>
</feature>
<keyword evidence="3" id="KW-1185">Reference proteome</keyword>
<evidence type="ECO:0000256" key="1">
    <source>
        <dbReference type="SAM" id="Phobius"/>
    </source>
</evidence>
<keyword evidence="1" id="KW-0812">Transmembrane</keyword>
<organism evidence="2 3">
    <name type="scientific">Pacificibacter marinus</name>
    <dbReference type="NCBI Taxonomy" id="658057"/>
    <lineage>
        <taxon>Bacteria</taxon>
        <taxon>Pseudomonadati</taxon>
        <taxon>Pseudomonadota</taxon>
        <taxon>Alphaproteobacteria</taxon>
        <taxon>Rhodobacterales</taxon>
        <taxon>Roseobacteraceae</taxon>
        <taxon>Pacificibacter</taxon>
    </lineage>
</organism>
<accession>A0A1Y5SIU9</accession>
<keyword evidence="1" id="KW-0472">Membrane</keyword>
<dbReference type="Proteomes" id="UP000193307">
    <property type="component" value="Unassembled WGS sequence"/>
</dbReference>
<protein>
    <recommendedName>
        <fullName evidence="4">Glycosyltransferase RgtA/B/C/D-like domain-containing protein</fullName>
    </recommendedName>
</protein>
<reference evidence="2 3" key="1">
    <citation type="submission" date="2017-03" db="EMBL/GenBank/DDBJ databases">
        <authorList>
            <person name="Afonso C.L."/>
            <person name="Miller P.J."/>
            <person name="Scott M.A."/>
            <person name="Spackman E."/>
            <person name="Goraichik I."/>
            <person name="Dimitrov K.M."/>
            <person name="Suarez D.L."/>
            <person name="Swayne D.E."/>
        </authorList>
    </citation>
    <scope>NUCLEOTIDE SEQUENCE [LARGE SCALE GENOMIC DNA]</scope>
    <source>
        <strain evidence="2 3">CECT 7971</strain>
    </source>
</reference>
<gene>
    <name evidence="2" type="ORF">PAM7971_01953</name>
</gene>